<comment type="caution">
    <text evidence="3">The sequence shown here is derived from an EMBL/GenBank/DDBJ whole genome shotgun (WGS) entry which is preliminary data.</text>
</comment>
<accession>A0ABR2H7X1</accession>
<evidence type="ECO:0000256" key="1">
    <source>
        <dbReference type="SAM" id="MobiDB-lite"/>
    </source>
</evidence>
<keyword evidence="4" id="KW-1185">Reference proteome</keyword>
<feature type="compositionally biased region" description="Basic and acidic residues" evidence="1">
    <location>
        <begin position="1"/>
        <end position="19"/>
    </location>
</feature>
<evidence type="ECO:0000256" key="2">
    <source>
        <dbReference type="SAM" id="Phobius"/>
    </source>
</evidence>
<evidence type="ECO:0000313" key="3">
    <source>
        <dbReference type="EMBL" id="KAK8842339.1"/>
    </source>
</evidence>
<feature type="region of interest" description="Disordered" evidence="1">
    <location>
        <begin position="1"/>
        <end position="98"/>
    </location>
</feature>
<feature type="transmembrane region" description="Helical" evidence="2">
    <location>
        <begin position="184"/>
        <end position="201"/>
    </location>
</feature>
<keyword evidence="2" id="KW-0812">Transmembrane</keyword>
<feature type="region of interest" description="Disordered" evidence="1">
    <location>
        <begin position="104"/>
        <end position="123"/>
    </location>
</feature>
<feature type="compositionally biased region" description="Polar residues" evidence="1">
    <location>
        <begin position="53"/>
        <end position="89"/>
    </location>
</feature>
<keyword evidence="2" id="KW-1133">Transmembrane helix</keyword>
<keyword evidence="2" id="KW-0472">Membrane</keyword>
<name>A0ABR2H7X1_9EUKA</name>
<feature type="compositionally biased region" description="Basic and acidic residues" evidence="1">
    <location>
        <begin position="110"/>
        <end position="123"/>
    </location>
</feature>
<dbReference type="EMBL" id="JAPFFF010000038">
    <property type="protein sequence ID" value="KAK8842339.1"/>
    <property type="molecule type" value="Genomic_DNA"/>
</dbReference>
<proteinExistence type="predicted"/>
<evidence type="ECO:0000313" key="4">
    <source>
        <dbReference type="Proteomes" id="UP001470230"/>
    </source>
</evidence>
<protein>
    <submittedName>
        <fullName evidence="3">Uncharacterized protein</fullName>
    </submittedName>
</protein>
<feature type="compositionally biased region" description="Polar residues" evidence="1">
    <location>
        <begin position="23"/>
        <end position="38"/>
    </location>
</feature>
<dbReference type="Proteomes" id="UP001470230">
    <property type="component" value="Unassembled WGS sequence"/>
</dbReference>
<sequence>MTEHNQPDWVKNDDNEVKAAVEISNNFSNELHQMQDSLFTDEAPIEVHPTEEATPSSNQQGEVPNTLEATPQSSVNTSINPEDSNSPNEEQTKPLDDKQIIQISPEVEEEKTNKSLNKQEYDDSENRIEVINNIHNLNPQLNAQPQPPSNVSLKQRIKNWYSSLEKRGGEAEAKEALIRFTRNVMVFVIGSFFVSTIAEFVDNLK</sequence>
<reference evidence="3 4" key="1">
    <citation type="submission" date="2024-04" db="EMBL/GenBank/DDBJ databases">
        <title>Tritrichomonas musculus Genome.</title>
        <authorList>
            <person name="Alves-Ferreira E."/>
            <person name="Grigg M."/>
            <person name="Lorenzi H."/>
            <person name="Galac M."/>
        </authorList>
    </citation>
    <scope>NUCLEOTIDE SEQUENCE [LARGE SCALE GENOMIC DNA]</scope>
    <source>
        <strain evidence="3 4">EAF2021</strain>
    </source>
</reference>
<organism evidence="3 4">
    <name type="scientific">Tritrichomonas musculus</name>
    <dbReference type="NCBI Taxonomy" id="1915356"/>
    <lineage>
        <taxon>Eukaryota</taxon>
        <taxon>Metamonada</taxon>
        <taxon>Parabasalia</taxon>
        <taxon>Tritrichomonadida</taxon>
        <taxon>Tritrichomonadidae</taxon>
        <taxon>Tritrichomonas</taxon>
    </lineage>
</organism>
<gene>
    <name evidence="3" type="ORF">M9Y10_025917</name>
</gene>